<evidence type="ECO:0000313" key="1">
    <source>
        <dbReference type="EMBL" id="OQD61003.1"/>
    </source>
</evidence>
<reference evidence="2" key="1">
    <citation type="journal article" date="2017" name="Nat. Microbiol.">
        <title>Global analysis of biosynthetic gene clusters reveals vast potential of secondary metabolite production in Penicillium species.</title>
        <authorList>
            <person name="Nielsen J.C."/>
            <person name="Grijseels S."/>
            <person name="Prigent S."/>
            <person name="Ji B."/>
            <person name="Dainat J."/>
            <person name="Nielsen K.F."/>
            <person name="Frisvad J.C."/>
            <person name="Workman M."/>
            <person name="Nielsen J."/>
        </authorList>
    </citation>
    <scope>NUCLEOTIDE SEQUENCE [LARGE SCALE GENOMIC DNA]</scope>
    <source>
        <strain evidence="2">IBT 4502</strain>
    </source>
</reference>
<name>A0A1V6N8R8_PENPO</name>
<evidence type="ECO:0000313" key="2">
    <source>
        <dbReference type="Proteomes" id="UP000191408"/>
    </source>
</evidence>
<proteinExistence type="predicted"/>
<protein>
    <submittedName>
        <fullName evidence="1">Uncharacterized protein</fullName>
    </submittedName>
</protein>
<organism evidence="1 2">
    <name type="scientific">Penicillium polonicum</name>
    <dbReference type="NCBI Taxonomy" id="60169"/>
    <lineage>
        <taxon>Eukaryota</taxon>
        <taxon>Fungi</taxon>
        <taxon>Dikarya</taxon>
        <taxon>Ascomycota</taxon>
        <taxon>Pezizomycotina</taxon>
        <taxon>Eurotiomycetes</taxon>
        <taxon>Eurotiomycetidae</taxon>
        <taxon>Eurotiales</taxon>
        <taxon>Aspergillaceae</taxon>
        <taxon>Penicillium</taxon>
    </lineage>
</organism>
<keyword evidence="2" id="KW-1185">Reference proteome</keyword>
<sequence length="382" mass="44375">MPVWNRRPSKTHLVIFLMYPTTSQDLENTYQKLVEAVPTRFLHTRNRVSSTKSDTGLVLETEEWYTEAHMTLELVPWDRQRMKTRRDLINFWNEYRVWDAQLGRNEHGIMPLIYLRRPLSALDEAQFGVLTCKPLKKNPLFMLKMTFFDICNDMEEFGCVLHFITSDVHSRDKGAKEILCQPDEPFFVDPPLWLPIITTSWVRTVVFLTNQLSNAAKQTLEHLIIPPIDMDSDGSDYDSQDGQLFPEYSTVSWREDAGMIDGKVEDIWELVQALYVYPKAPAPDTISFVCVDRQFELDQTVILVQADEWDSDLEHDLLQDLPFPRLRGFKYTRAAAEFVYVENYNGGNIHAANYHWSKFRRPGWPAPGILPDDPVEDIGGPR</sequence>
<dbReference type="OrthoDB" id="4461621at2759"/>
<dbReference type="Proteomes" id="UP000191408">
    <property type="component" value="Unassembled WGS sequence"/>
</dbReference>
<dbReference type="AlphaFoldDB" id="A0A1V6N8R8"/>
<comment type="caution">
    <text evidence="1">The sequence shown here is derived from an EMBL/GenBank/DDBJ whole genome shotgun (WGS) entry which is preliminary data.</text>
</comment>
<dbReference type="EMBL" id="MDYM01000019">
    <property type="protein sequence ID" value="OQD61003.1"/>
    <property type="molecule type" value="Genomic_DNA"/>
</dbReference>
<accession>A0A1V6N8R8</accession>
<gene>
    <name evidence="1" type="ORF">PENPOL_c019G04000</name>
</gene>
<dbReference type="STRING" id="60169.A0A1V6N8R8"/>